<keyword evidence="1" id="KW-0472">Membrane</keyword>
<evidence type="ECO:0000313" key="2">
    <source>
        <dbReference type="EMBL" id="OGE18882.1"/>
    </source>
</evidence>
<proteinExistence type="predicted"/>
<organism evidence="2 3">
    <name type="scientific">Candidatus Daviesbacteria bacterium RIFCSPHIGHO2_01_FULL_41_23</name>
    <dbReference type="NCBI Taxonomy" id="1797764"/>
    <lineage>
        <taxon>Bacteria</taxon>
        <taxon>Candidatus Daviesiibacteriota</taxon>
    </lineage>
</organism>
<accession>A0A1F5IR96</accession>
<gene>
    <name evidence="2" type="ORF">A2871_02735</name>
</gene>
<evidence type="ECO:0000313" key="3">
    <source>
        <dbReference type="Proteomes" id="UP000176336"/>
    </source>
</evidence>
<dbReference type="EMBL" id="MFCR01000008">
    <property type="protein sequence ID" value="OGE18882.1"/>
    <property type="molecule type" value="Genomic_DNA"/>
</dbReference>
<dbReference type="AlphaFoldDB" id="A0A1F5IR96"/>
<dbReference type="Proteomes" id="UP000176336">
    <property type="component" value="Unassembled WGS sequence"/>
</dbReference>
<feature type="transmembrane region" description="Helical" evidence="1">
    <location>
        <begin position="58"/>
        <end position="74"/>
    </location>
</feature>
<keyword evidence="1" id="KW-0812">Transmembrane</keyword>
<evidence type="ECO:0000256" key="1">
    <source>
        <dbReference type="SAM" id="Phobius"/>
    </source>
</evidence>
<protein>
    <submittedName>
        <fullName evidence="2">Uncharacterized protein</fullName>
    </submittedName>
</protein>
<reference evidence="2 3" key="1">
    <citation type="journal article" date="2016" name="Nat. Commun.">
        <title>Thousands of microbial genomes shed light on interconnected biogeochemical processes in an aquifer system.</title>
        <authorList>
            <person name="Anantharaman K."/>
            <person name="Brown C.T."/>
            <person name="Hug L.A."/>
            <person name="Sharon I."/>
            <person name="Castelle C.J."/>
            <person name="Probst A.J."/>
            <person name="Thomas B.C."/>
            <person name="Singh A."/>
            <person name="Wilkins M.J."/>
            <person name="Karaoz U."/>
            <person name="Brodie E.L."/>
            <person name="Williams K.H."/>
            <person name="Hubbard S.S."/>
            <person name="Banfield J.F."/>
        </authorList>
    </citation>
    <scope>NUCLEOTIDE SEQUENCE [LARGE SCALE GENOMIC DNA]</scope>
</reference>
<feature type="transmembrane region" description="Helical" evidence="1">
    <location>
        <begin position="6"/>
        <end position="30"/>
    </location>
</feature>
<name>A0A1F5IR96_9BACT</name>
<comment type="caution">
    <text evidence="2">The sequence shown here is derived from an EMBL/GenBank/DDBJ whole genome shotgun (WGS) entry which is preliminary data.</text>
</comment>
<keyword evidence="1" id="KW-1133">Transmembrane helix</keyword>
<sequence>MNFQEVLNILLVVGLLIIAFCFVAVTYFAVRALQSVIKLTETLDETTQNIKGKLQMRFLAVIPALLIALVSKFIKRGR</sequence>